<proteinExistence type="inferred from homology"/>
<comment type="pathway">
    <text evidence="1 8">Cofactor biosynthesis; tetrahydrofolate biosynthesis; 5,6,7,8-tetrahydrofolate from 7,8-dihydrofolate: step 1/1.</text>
</comment>
<keyword evidence="11" id="KW-1185">Reference proteome</keyword>
<accession>A0ABX6N4Q2</accession>
<dbReference type="CDD" id="cd00209">
    <property type="entry name" value="DHFR"/>
    <property type="match status" value="1"/>
</dbReference>
<comment type="similarity">
    <text evidence="2 8">Belongs to the dihydrofolate reductase family.</text>
</comment>
<dbReference type="Pfam" id="PF00186">
    <property type="entry name" value="DHFR_1"/>
    <property type="match status" value="1"/>
</dbReference>
<sequence length="188" mass="20746">MKVSIVAAVAKNGIIGINNSLPWHLPEDLAFFKQTTLGCPVLMGRKTYESINRPLPGRLNVVLSGNVHWAPAPAKDGTPRSVIAYPAALPEGGATQIATATNLPNALNWLSNFEQVFLIGGSNLYQQALNQNLVDELILTEIHQSFEGDASFPQWDRQLFREVERITNTATPERAWGFDFVKYAKVDN</sequence>
<dbReference type="EC" id="1.5.1.3" evidence="3 8"/>
<dbReference type="EMBL" id="CP053084">
    <property type="protein sequence ID" value="QJR29370.1"/>
    <property type="molecule type" value="Genomic_DNA"/>
</dbReference>
<comment type="catalytic activity">
    <reaction evidence="8">
        <text>(6S)-5,6,7,8-tetrahydrofolate + NADP(+) = 7,8-dihydrofolate + NADPH + H(+)</text>
        <dbReference type="Rhea" id="RHEA:15009"/>
        <dbReference type="ChEBI" id="CHEBI:15378"/>
        <dbReference type="ChEBI" id="CHEBI:57451"/>
        <dbReference type="ChEBI" id="CHEBI:57453"/>
        <dbReference type="ChEBI" id="CHEBI:57783"/>
        <dbReference type="ChEBI" id="CHEBI:58349"/>
        <dbReference type="EC" id="1.5.1.3"/>
    </reaction>
</comment>
<evidence type="ECO:0000313" key="11">
    <source>
        <dbReference type="Proteomes" id="UP000501130"/>
    </source>
</evidence>
<dbReference type="PANTHER" id="PTHR48069:SF3">
    <property type="entry name" value="DIHYDROFOLATE REDUCTASE"/>
    <property type="match status" value="1"/>
</dbReference>
<name>A0ABX6N4Q2_9BURK</name>
<gene>
    <name evidence="10" type="ORF">HKT17_06405</name>
</gene>
<dbReference type="PIRSF" id="PIRSF000194">
    <property type="entry name" value="DHFR"/>
    <property type="match status" value="1"/>
</dbReference>
<keyword evidence="6 8" id="KW-0560">Oxidoreductase</keyword>
<dbReference type="Proteomes" id="UP000501130">
    <property type="component" value="Chromosome"/>
</dbReference>
<evidence type="ECO:0000256" key="6">
    <source>
        <dbReference type="ARBA" id="ARBA00023002"/>
    </source>
</evidence>
<dbReference type="PANTHER" id="PTHR48069">
    <property type="entry name" value="DIHYDROFOLATE REDUCTASE"/>
    <property type="match status" value="1"/>
</dbReference>
<keyword evidence="4 8" id="KW-0554">One-carbon metabolism</keyword>
<dbReference type="InterPro" id="IPR012259">
    <property type="entry name" value="DHFR"/>
</dbReference>
<dbReference type="InterPro" id="IPR024072">
    <property type="entry name" value="DHFR-like_dom_sf"/>
</dbReference>
<evidence type="ECO:0000256" key="5">
    <source>
        <dbReference type="ARBA" id="ARBA00022857"/>
    </source>
</evidence>
<evidence type="ECO:0000256" key="2">
    <source>
        <dbReference type="ARBA" id="ARBA00009539"/>
    </source>
</evidence>
<evidence type="ECO:0000259" key="9">
    <source>
        <dbReference type="PROSITE" id="PS51330"/>
    </source>
</evidence>
<dbReference type="SUPFAM" id="SSF53597">
    <property type="entry name" value="Dihydrofolate reductase-like"/>
    <property type="match status" value="1"/>
</dbReference>
<dbReference type="PRINTS" id="PR00070">
    <property type="entry name" value="DHFR"/>
</dbReference>
<evidence type="ECO:0000256" key="3">
    <source>
        <dbReference type="ARBA" id="ARBA00012856"/>
    </source>
</evidence>
<reference evidence="10 11" key="1">
    <citation type="submission" date="2020-05" db="EMBL/GenBank/DDBJ databases">
        <title>Compete genome of Limnobacter sp. SAORIC-580.</title>
        <authorList>
            <person name="Song J."/>
            <person name="Cho J.-C."/>
        </authorList>
    </citation>
    <scope>NUCLEOTIDE SEQUENCE [LARGE SCALE GENOMIC DNA]</scope>
    <source>
        <strain evidence="10 11">SAORIC-580</strain>
    </source>
</reference>
<evidence type="ECO:0000256" key="8">
    <source>
        <dbReference type="PIRNR" id="PIRNR000194"/>
    </source>
</evidence>
<evidence type="ECO:0000256" key="7">
    <source>
        <dbReference type="ARBA" id="ARBA00025067"/>
    </source>
</evidence>
<keyword evidence="5 8" id="KW-0521">NADP</keyword>
<feature type="domain" description="DHFR" evidence="9">
    <location>
        <begin position="2"/>
        <end position="185"/>
    </location>
</feature>
<organism evidence="10 11">
    <name type="scientific">Limnobacter profundi</name>
    <dbReference type="NCBI Taxonomy" id="2732163"/>
    <lineage>
        <taxon>Bacteria</taxon>
        <taxon>Pseudomonadati</taxon>
        <taxon>Pseudomonadota</taxon>
        <taxon>Betaproteobacteria</taxon>
        <taxon>Burkholderiales</taxon>
        <taxon>Burkholderiaceae</taxon>
        <taxon>Limnobacter</taxon>
    </lineage>
</organism>
<dbReference type="RefSeq" id="WP_171098692.1">
    <property type="nucleotide sequence ID" value="NZ_CP053084.1"/>
</dbReference>
<dbReference type="InterPro" id="IPR001796">
    <property type="entry name" value="DHFR_dom"/>
</dbReference>
<dbReference type="PROSITE" id="PS51330">
    <property type="entry name" value="DHFR_2"/>
    <property type="match status" value="1"/>
</dbReference>
<evidence type="ECO:0000256" key="4">
    <source>
        <dbReference type="ARBA" id="ARBA00022563"/>
    </source>
</evidence>
<dbReference type="Gene3D" id="3.40.430.10">
    <property type="entry name" value="Dihydrofolate Reductase, subunit A"/>
    <property type="match status" value="1"/>
</dbReference>
<comment type="function">
    <text evidence="7 8">Key enzyme in folate metabolism. Catalyzes an essential reaction for de novo glycine and purine synthesis, and for DNA precursor synthesis.</text>
</comment>
<evidence type="ECO:0000313" key="10">
    <source>
        <dbReference type="EMBL" id="QJR29370.1"/>
    </source>
</evidence>
<evidence type="ECO:0000256" key="1">
    <source>
        <dbReference type="ARBA" id="ARBA00004903"/>
    </source>
</evidence>
<protein>
    <recommendedName>
        <fullName evidence="3 8">Dihydrofolate reductase</fullName>
        <ecNumber evidence="3 8">1.5.1.3</ecNumber>
    </recommendedName>
</protein>